<name>A0A6J5KL06_9CAUD</name>
<evidence type="ECO:0000256" key="1">
    <source>
        <dbReference type="SAM" id="Coils"/>
    </source>
</evidence>
<keyword evidence="1" id="KW-0175">Coiled coil</keyword>
<reference evidence="2" key="1">
    <citation type="submission" date="2020-04" db="EMBL/GenBank/DDBJ databases">
        <authorList>
            <person name="Chiriac C."/>
            <person name="Salcher M."/>
            <person name="Ghai R."/>
            <person name="Kavagutti S V."/>
        </authorList>
    </citation>
    <scope>NUCLEOTIDE SEQUENCE</scope>
</reference>
<proteinExistence type="predicted"/>
<feature type="coiled-coil region" evidence="1">
    <location>
        <begin position="124"/>
        <end position="151"/>
    </location>
</feature>
<organism evidence="2">
    <name type="scientific">uncultured Caudovirales phage</name>
    <dbReference type="NCBI Taxonomy" id="2100421"/>
    <lineage>
        <taxon>Viruses</taxon>
        <taxon>Duplodnaviria</taxon>
        <taxon>Heunggongvirae</taxon>
        <taxon>Uroviricota</taxon>
        <taxon>Caudoviricetes</taxon>
        <taxon>Peduoviridae</taxon>
        <taxon>Maltschvirus</taxon>
        <taxon>Maltschvirus maltsch</taxon>
    </lineage>
</organism>
<dbReference type="EMBL" id="LR796158">
    <property type="protein sequence ID" value="CAB4122115.1"/>
    <property type="molecule type" value="Genomic_DNA"/>
</dbReference>
<evidence type="ECO:0000313" key="2">
    <source>
        <dbReference type="EMBL" id="CAB4122115.1"/>
    </source>
</evidence>
<gene>
    <name evidence="2" type="ORF">UFOVP19_59</name>
</gene>
<sequence>MNPKEALAQIKALFEDMPQVQAPAAAPVAPEVTKVQMAEYSLADGTKVQISALEVGGTVQMADGTPAPLGEYKLMDGTSVQVDETGTIIEVASPKEDTMPEEPVAPAAPVAPAQDTQAMAEVLKAEFATQKSELEAKVAALESKVKQGFEQVAILVEALSNTPTAEPTQKAANAFQSYVSSNDIKLERLEKYRNAILNK</sequence>
<accession>A0A6J5KL06</accession>
<protein>
    <submittedName>
        <fullName evidence="2">Uncharacterized protein</fullName>
    </submittedName>
</protein>